<sequence length="69" mass="8077">MKQKNINILGGIISRLTGGKEKEYVDSLNQEKLERNILAAKDRLEEGNQSVCQKQEYEKTLRHLEKYQK</sequence>
<dbReference type="OrthoDB" id="9851470at2"/>
<evidence type="ECO:0000313" key="2">
    <source>
        <dbReference type="Proteomes" id="UP000242700"/>
    </source>
</evidence>
<organism evidence="1 2">
    <name type="scientific">Jeotgalicoccus aerolatus</name>
    <dbReference type="NCBI Taxonomy" id="709510"/>
    <lineage>
        <taxon>Bacteria</taxon>
        <taxon>Bacillati</taxon>
        <taxon>Bacillota</taxon>
        <taxon>Bacilli</taxon>
        <taxon>Bacillales</taxon>
        <taxon>Staphylococcaceae</taxon>
        <taxon>Jeotgalicoccus</taxon>
    </lineage>
</organism>
<gene>
    <name evidence="1" type="ORF">SAMN05216187_10536</name>
</gene>
<accession>A0A1G8ZDZ0</accession>
<dbReference type="Proteomes" id="UP000242700">
    <property type="component" value="Unassembled WGS sequence"/>
</dbReference>
<dbReference type="EMBL" id="FNFI01000005">
    <property type="protein sequence ID" value="SDK13163.1"/>
    <property type="molecule type" value="Genomic_DNA"/>
</dbReference>
<dbReference type="AlphaFoldDB" id="A0A1G8ZDZ0"/>
<dbReference type="STRING" id="586411.SAMN05216187_10536"/>
<evidence type="ECO:0000313" key="1">
    <source>
        <dbReference type="EMBL" id="SDK13163.1"/>
    </source>
</evidence>
<dbReference type="RefSeq" id="WP_092596900.1">
    <property type="nucleotide sequence ID" value="NZ_FNFI01000005.1"/>
</dbReference>
<protein>
    <submittedName>
        <fullName evidence="1">Uncharacterized protein</fullName>
    </submittedName>
</protein>
<name>A0A1G8ZDZ0_9STAP</name>
<reference evidence="2" key="1">
    <citation type="submission" date="2016-10" db="EMBL/GenBank/DDBJ databases">
        <authorList>
            <person name="Varghese N."/>
            <person name="Submissions S."/>
        </authorList>
    </citation>
    <scope>NUCLEOTIDE SEQUENCE [LARGE SCALE GENOMIC DNA]</scope>
    <source>
        <strain evidence="2">CGMCC 1.8911</strain>
    </source>
</reference>
<proteinExistence type="predicted"/>